<evidence type="ECO:0000313" key="3">
    <source>
        <dbReference type="Proteomes" id="UP000481153"/>
    </source>
</evidence>
<comment type="caution">
    <text evidence="2">The sequence shown here is derived from an EMBL/GenBank/DDBJ whole genome shotgun (WGS) entry which is preliminary data.</text>
</comment>
<proteinExistence type="predicted"/>
<evidence type="ECO:0008006" key="4">
    <source>
        <dbReference type="Google" id="ProtNLM"/>
    </source>
</evidence>
<keyword evidence="3" id="KW-1185">Reference proteome</keyword>
<protein>
    <recommendedName>
        <fullName evidence="4">PX domain-containing protein</fullName>
    </recommendedName>
</protein>
<dbReference type="SUPFAM" id="SSF64268">
    <property type="entry name" value="PX domain"/>
    <property type="match status" value="1"/>
</dbReference>
<accession>A0A6G0WVF7</accession>
<feature type="transmembrane region" description="Helical" evidence="1">
    <location>
        <begin position="262"/>
        <end position="279"/>
    </location>
</feature>
<dbReference type="AlphaFoldDB" id="A0A6G0WVF7"/>
<sequence>MVVLVRVYRWRCSKTLQETFDLVLLDLLSLWRACRVCMVGNSILDVYLGRVYNVLCRLRFERDGDHVWEAPVAQPPIECAASLRFHVHPTKSRFYALKVTWPATSATWNIRHSFSHFSNLRRDLTAIFHQLQLPLFQLRWILRSALAQPWPKKSWHHSRAVVAYRQDAFSNLVEHLMHVRWLCYQCHDPGHPALDDAFALVFALLDSFLEVPSTIPRRSPSMVVNNIDNPSRVDCAPAVHSDATKQVEVCHWPKQPDVVSPAWYIILLVIALVLFHFAWNTSIS</sequence>
<dbReference type="Gene3D" id="3.30.1520.10">
    <property type="entry name" value="Phox-like domain"/>
    <property type="match status" value="1"/>
</dbReference>
<dbReference type="EMBL" id="VJMJ01000141">
    <property type="protein sequence ID" value="KAF0731523.1"/>
    <property type="molecule type" value="Genomic_DNA"/>
</dbReference>
<gene>
    <name evidence="2" type="ORF">Ae201684_011148</name>
</gene>
<dbReference type="Proteomes" id="UP000481153">
    <property type="component" value="Unassembled WGS sequence"/>
</dbReference>
<keyword evidence="1" id="KW-0472">Membrane</keyword>
<reference evidence="2 3" key="1">
    <citation type="submission" date="2019-07" db="EMBL/GenBank/DDBJ databases">
        <title>Genomics analysis of Aphanomyces spp. identifies a new class of oomycete effector associated with host adaptation.</title>
        <authorList>
            <person name="Gaulin E."/>
        </authorList>
    </citation>
    <scope>NUCLEOTIDE SEQUENCE [LARGE SCALE GENOMIC DNA]</scope>
    <source>
        <strain evidence="2 3">ATCC 201684</strain>
    </source>
</reference>
<dbReference type="GO" id="GO:0035091">
    <property type="term" value="F:phosphatidylinositol binding"/>
    <property type="evidence" value="ECO:0007669"/>
    <property type="project" value="InterPro"/>
</dbReference>
<organism evidence="2 3">
    <name type="scientific">Aphanomyces euteiches</name>
    <dbReference type="NCBI Taxonomy" id="100861"/>
    <lineage>
        <taxon>Eukaryota</taxon>
        <taxon>Sar</taxon>
        <taxon>Stramenopiles</taxon>
        <taxon>Oomycota</taxon>
        <taxon>Saprolegniomycetes</taxon>
        <taxon>Saprolegniales</taxon>
        <taxon>Verrucalvaceae</taxon>
        <taxon>Aphanomyces</taxon>
    </lineage>
</organism>
<dbReference type="InterPro" id="IPR036871">
    <property type="entry name" value="PX_dom_sf"/>
</dbReference>
<keyword evidence="1" id="KW-0812">Transmembrane</keyword>
<name>A0A6G0WVF7_9STRA</name>
<evidence type="ECO:0000313" key="2">
    <source>
        <dbReference type="EMBL" id="KAF0731523.1"/>
    </source>
</evidence>
<evidence type="ECO:0000256" key="1">
    <source>
        <dbReference type="SAM" id="Phobius"/>
    </source>
</evidence>
<dbReference type="VEuPathDB" id="FungiDB:AeMF1_007365"/>
<keyword evidence="1" id="KW-1133">Transmembrane helix</keyword>